<evidence type="ECO:0000256" key="12">
    <source>
        <dbReference type="ARBA" id="ARBA00023242"/>
    </source>
</evidence>
<dbReference type="InterPro" id="IPR035500">
    <property type="entry name" value="NHR-like_dom_sf"/>
</dbReference>
<comment type="similarity">
    <text evidence="2">Belongs to the nuclear hormone receptor family. NR1 subfamily.</text>
</comment>
<dbReference type="AlphaFoldDB" id="A0A6Q2XE10"/>
<evidence type="ECO:0000256" key="5">
    <source>
        <dbReference type="ARBA" id="ARBA00022771"/>
    </source>
</evidence>
<name>A0A6Q2XE10_ESOLU</name>
<evidence type="ECO:0000256" key="9">
    <source>
        <dbReference type="ARBA" id="ARBA00023125"/>
    </source>
</evidence>
<keyword evidence="4 17" id="KW-0479">Metal-binding</keyword>
<organism evidence="21 22">
    <name type="scientific">Esox lucius</name>
    <name type="common">Northern pike</name>
    <dbReference type="NCBI Taxonomy" id="8010"/>
    <lineage>
        <taxon>Eukaryota</taxon>
        <taxon>Metazoa</taxon>
        <taxon>Chordata</taxon>
        <taxon>Craniata</taxon>
        <taxon>Vertebrata</taxon>
        <taxon>Euteleostomi</taxon>
        <taxon>Actinopterygii</taxon>
        <taxon>Neopterygii</taxon>
        <taxon>Teleostei</taxon>
        <taxon>Protacanthopterygii</taxon>
        <taxon>Esociformes</taxon>
        <taxon>Esocidae</taxon>
        <taxon>Esox</taxon>
    </lineage>
</organism>
<dbReference type="InterPro" id="IPR050274">
    <property type="entry name" value="Nuclear_hormone_rcpt_NR2"/>
</dbReference>
<dbReference type="FunFam" id="3.30.50.10:FF:000028">
    <property type="entry name" value="Nuclear receptor subfamily 2, group E, member 3"/>
    <property type="match status" value="1"/>
</dbReference>
<feature type="compositionally biased region" description="Basic and acidic residues" evidence="18">
    <location>
        <begin position="51"/>
        <end position="63"/>
    </location>
</feature>
<evidence type="ECO:0000313" key="22">
    <source>
        <dbReference type="Proteomes" id="UP000265140"/>
    </source>
</evidence>
<evidence type="ECO:0000259" key="19">
    <source>
        <dbReference type="PROSITE" id="PS51030"/>
    </source>
</evidence>
<dbReference type="Gene3D" id="1.10.565.10">
    <property type="entry name" value="Retinoid X Receptor"/>
    <property type="match status" value="1"/>
</dbReference>
<feature type="domain" description="NR LBD" evidence="20">
    <location>
        <begin position="268"/>
        <end position="489"/>
    </location>
</feature>
<protein>
    <recommendedName>
        <fullName evidence="14">Photoreceptor-specific nuclear receptor</fullName>
    </recommendedName>
    <alternativeName>
        <fullName evidence="15">Nuclear receptor subfamily 2 group E member 3</fullName>
    </alternativeName>
    <alternativeName>
        <fullName evidence="16">Retina-specific nuclear receptor</fullName>
    </alternativeName>
</protein>
<reference evidence="21" key="3">
    <citation type="submission" date="2025-08" db="UniProtKB">
        <authorList>
            <consortium name="Ensembl"/>
        </authorList>
    </citation>
    <scope>IDENTIFICATION</scope>
</reference>
<dbReference type="Pfam" id="PF00105">
    <property type="entry name" value="zf-C4"/>
    <property type="match status" value="1"/>
</dbReference>
<dbReference type="SUPFAM" id="SSF57716">
    <property type="entry name" value="Glucocorticoid receptor-like (DNA-binding domain)"/>
    <property type="match status" value="1"/>
</dbReference>
<reference evidence="21" key="4">
    <citation type="submission" date="2025-09" db="UniProtKB">
        <authorList>
            <consortium name="Ensembl"/>
        </authorList>
    </citation>
    <scope>IDENTIFICATION</scope>
</reference>
<dbReference type="Bgee" id="ENSELUG00000003264">
    <property type="expression patterns" value="Expressed in liver and 10 other cell types or tissues"/>
</dbReference>
<feature type="compositionally biased region" description="Polar residues" evidence="18">
    <location>
        <begin position="230"/>
        <end position="241"/>
    </location>
</feature>
<keyword evidence="11 17" id="KW-0675">Receptor</keyword>
<keyword evidence="22" id="KW-1185">Reference proteome</keyword>
<keyword evidence="10 17" id="KW-0804">Transcription</keyword>
<dbReference type="PANTHER" id="PTHR24083">
    <property type="entry name" value="NUCLEAR HORMONE RECEPTOR"/>
    <property type="match status" value="1"/>
</dbReference>
<sequence length="489" mass="54562">MEDHSVSKIFKQSLFYTRDSILQSTHSRDSILQSTHSRDSILPSSAPGDSSLHRDSLRDHNPDNRQAATKNKSMNPGPGKAMNPGMLCRVCGDSSSGKHYGIYVCNGCSGFFKRSVRRRLIYRCQAGNSRCPVDKTHRNQCQACRLKRCLHAGMNKDAVQNERQPRSAAQVHLDTGREHLITKWEATSSIILRPPLSSEATPATTPPLRHTAPTRPPIPATVKPQPPALTATQRCTSPQNNHGFMTNLTTAETCAKLEPENVEENINVTNDDPEGIVRSPSGYESSPYHHQFSGSESVYEMSARLLFMAVKWAKNLPVFSYLPFRDQVILLEEAWSELFLLCAIQWSLPLNSCPLFSHPSLSTPHQGIKTTTPPTASGVQALEEVFNRFKALSLDPTEFACLKAVVLFKPEACGLKDPEQVKNLQDQSQVMLGQHILSLYTSQPTRFGRLLLLLPSLHLLSSERVEQLFFQQTIGNTPMEKLLCDMFKN</sequence>
<dbReference type="GO" id="GO:0045944">
    <property type="term" value="P:positive regulation of transcription by RNA polymerase II"/>
    <property type="evidence" value="ECO:0007669"/>
    <property type="project" value="UniProtKB-ARBA"/>
</dbReference>
<dbReference type="PROSITE" id="PS51843">
    <property type="entry name" value="NR_LBD"/>
    <property type="match status" value="1"/>
</dbReference>
<dbReference type="GeneID" id="105007420"/>
<keyword evidence="5 17" id="KW-0863">Zinc-finger</keyword>
<dbReference type="Gene3D" id="3.30.50.10">
    <property type="entry name" value="Erythroid Transcription Factor GATA-1, subunit A"/>
    <property type="match status" value="1"/>
</dbReference>
<dbReference type="PROSITE" id="PS00031">
    <property type="entry name" value="NUCLEAR_REC_DBD_1"/>
    <property type="match status" value="1"/>
</dbReference>
<dbReference type="InterPro" id="IPR001728">
    <property type="entry name" value="ThyrH_rcpt"/>
</dbReference>
<evidence type="ECO:0000259" key="20">
    <source>
        <dbReference type="PROSITE" id="PS51843"/>
    </source>
</evidence>
<keyword evidence="6 17" id="KW-0862">Zinc</keyword>
<dbReference type="CDD" id="cd06950">
    <property type="entry name" value="NR_LBD_Tlx_PNR_like"/>
    <property type="match status" value="1"/>
</dbReference>
<dbReference type="GeneTree" id="ENSGT00940000156926"/>
<evidence type="ECO:0000256" key="8">
    <source>
        <dbReference type="ARBA" id="ARBA00023015"/>
    </source>
</evidence>
<dbReference type="SMART" id="SM00430">
    <property type="entry name" value="HOLI"/>
    <property type="match status" value="1"/>
</dbReference>
<dbReference type="PROSITE" id="PS51030">
    <property type="entry name" value="NUCLEAR_REC_DBD_2"/>
    <property type="match status" value="1"/>
</dbReference>
<evidence type="ECO:0000256" key="17">
    <source>
        <dbReference type="RuleBase" id="RU004334"/>
    </source>
</evidence>
<dbReference type="CDD" id="cd06970">
    <property type="entry name" value="NR_DBD_PNR"/>
    <property type="match status" value="1"/>
</dbReference>
<evidence type="ECO:0000256" key="10">
    <source>
        <dbReference type="ARBA" id="ARBA00023163"/>
    </source>
</evidence>
<evidence type="ECO:0000256" key="14">
    <source>
        <dbReference type="ARBA" id="ARBA00071097"/>
    </source>
</evidence>
<dbReference type="PRINTS" id="PR00546">
    <property type="entry name" value="THYROIDHORMR"/>
</dbReference>
<dbReference type="Ensembl" id="ENSELUT00000054878.2">
    <property type="protein sequence ID" value="ENSELUP00000051497.2"/>
    <property type="gene ID" value="ENSELUG00000003264.3"/>
</dbReference>
<evidence type="ECO:0000313" key="21">
    <source>
        <dbReference type="Ensembl" id="ENSELUP00000051497.2"/>
    </source>
</evidence>
<dbReference type="FunFam" id="1.10.565.10:FF:000022">
    <property type="entry name" value="Nuclear receptor subfamily 2 group E member 3"/>
    <property type="match status" value="1"/>
</dbReference>
<dbReference type="GO" id="GO:0043565">
    <property type="term" value="F:sequence-specific DNA binding"/>
    <property type="evidence" value="ECO:0007669"/>
    <property type="project" value="InterPro"/>
</dbReference>
<evidence type="ECO:0000256" key="6">
    <source>
        <dbReference type="ARBA" id="ARBA00022833"/>
    </source>
</evidence>
<evidence type="ECO:0000256" key="7">
    <source>
        <dbReference type="ARBA" id="ARBA00022843"/>
    </source>
</evidence>
<evidence type="ECO:0000256" key="16">
    <source>
        <dbReference type="ARBA" id="ARBA00082944"/>
    </source>
</evidence>
<keyword evidence="9 17" id="KW-0238">DNA-binding</keyword>
<feature type="compositionally biased region" description="Pro residues" evidence="18">
    <location>
        <begin position="214"/>
        <end position="227"/>
    </location>
</feature>
<reference evidence="22" key="1">
    <citation type="journal article" date="2014" name="PLoS ONE">
        <title>The genome and linkage map of the northern pike (Esox lucius): conserved synteny revealed between the salmonid sister group and the Neoteleostei.</title>
        <authorList>
            <person name="Rondeau E.B."/>
            <person name="Minkley D.R."/>
            <person name="Leong J.S."/>
            <person name="Messmer A.M."/>
            <person name="Jantzen J.R."/>
            <person name="von Schalburg K.R."/>
            <person name="Lemon C."/>
            <person name="Bird N.H."/>
            <person name="Koop B.F."/>
        </authorList>
    </citation>
    <scope>NUCLEOTIDE SEQUENCE</scope>
</reference>
<dbReference type="InterPro" id="IPR001628">
    <property type="entry name" value="Znf_hrmn_rcpt"/>
</dbReference>
<dbReference type="PRINTS" id="PR00398">
    <property type="entry name" value="STRDHORMONER"/>
</dbReference>
<evidence type="ECO:0000256" key="13">
    <source>
        <dbReference type="ARBA" id="ARBA00053319"/>
    </source>
</evidence>
<dbReference type="GO" id="GO:0004879">
    <property type="term" value="F:nuclear receptor activity"/>
    <property type="evidence" value="ECO:0007669"/>
    <property type="project" value="InterPro"/>
</dbReference>
<reference evidence="21" key="2">
    <citation type="submission" date="2020-02" db="EMBL/GenBank/DDBJ databases">
        <title>Esox lucius (northern pike) genome, fEsoLuc1, primary haplotype.</title>
        <authorList>
            <person name="Myers G."/>
            <person name="Karagic N."/>
            <person name="Meyer A."/>
            <person name="Pippel M."/>
            <person name="Reichard M."/>
            <person name="Winkler S."/>
            <person name="Tracey A."/>
            <person name="Sims Y."/>
            <person name="Howe K."/>
            <person name="Rhie A."/>
            <person name="Formenti G."/>
            <person name="Durbin R."/>
            <person name="Fedrigo O."/>
            <person name="Jarvis E.D."/>
        </authorList>
    </citation>
    <scope>NUCLEOTIDE SEQUENCE [LARGE SCALE GENOMIC DNA]</scope>
</reference>
<keyword evidence="7" id="KW-0832">Ubl conjugation</keyword>
<dbReference type="InterPro" id="IPR013088">
    <property type="entry name" value="Znf_NHR/GATA"/>
</dbReference>
<evidence type="ECO:0000256" key="11">
    <source>
        <dbReference type="ARBA" id="ARBA00023170"/>
    </source>
</evidence>
<evidence type="ECO:0000256" key="1">
    <source>
        <dbReference type="ARBA" id="ARBA00004123"/>
    </source>
</evidence>
<evidence type="ECO:0000256" key="2">
    <source>
        <dbReference type="ARBA" id="ARBA00008092"/>
    </source>
</evidence>
<dbReference type="PRINTS" id="PR00047">
    <property type="entry name" value="STROIDFINGER"/>
</dbReference>
<proteinExistence type="inferred from homology"/>
<dbReference type="InterPro" id="IPR001723">
    <property type="entry name" value="Nuclear_hrmn_rcpt"/>
</dbReference>
<feature type="region of interest" description="Disordered" evidence="18">
    <location>
        <begin position="28"/>
        <end position="80"/>
    </location>
</feature>
<evidence type="ECO:0000256" key="15">
    <source>
        <dbReference type="ARBA" id="ARBA00079595"/>
    </source>
</evidence>
<dbReference type="GO" id="GO:0005634">
    <property type="term" value="C:nucleus"/>
    <property type="evidence" value="ECO:0007669"/>
    <property type="project" value="UniProtKB-SubCell"/>
</dbReference>
<feature type="region of interest" description="Disordered" evidence="18">
    <location>
        <begin position="196"/>
        <end position="241"/>
    </location>
</feature>
<accession>A0A6Q2XE10</accession>
<keyword evidence="8 17" id="KW-0805">Transcription regulation</keyword>
<feature type="domain" description="Nuclear receptor" evidence="19">
    <location>
        <begin position="85"/>
        <end position="161"/>
    </location>
</feature>
<dbReference type="InterPro" id="IPR000536">
    <property type="entry name" value="Nucl_hrmn_rcpt_lig-bd"/>
</dbReference>
<comment type="subcellular location">
    <subcellularLocation>
        <location evidence="1 17">Nucleus</location>
    </subcellularLocation>
</comment>
<evidence type="ECO:0000256" key="3">
    <source>
        <dbReference type="ARBA" id="ARBA00022499"/>
    </source>
</evidence>
<feature type="compositionally biased region" description="Polar residues" evidence="18">
    <location>
        <begin position="64"/>
        <end position="74"/>
    </location>
</feature>
<evidence type="ECO:0000256" key="18">
    <source>
        <dbReference type="SAM" id="MobiDB-lite"/>
    </source>
</evidence>
<dbReference type="GO" id="GO:0008270">
    <property type="term" value="F:zinc ion binding"/>
    <property type="evidence" value="ECO:0007669"/>
    <property type="project" value="UniProtKB-KW"/>
</dbReference>
<dbReference type="RefSeq" id="XP_034144014.1">
    <property type="nucleotide sequence ID" value="XM_034288123.1"/>
</dbReference>
<dbReference type="Proteomes" id="UP000265140">
    <property type="component" value="Chromosome 19"/>
</dbReference>
<dbReference type="SUPFAM" id="SSF48508">
    <property type="entry name" value="Nuclear receptor ligand-binding domain"/>
    <property type="match status" value="1"/>
</dbReference>
<dbReference type="SMART" id="SM00399">
    <property type="entry name" value="ZnF_C4"/>
    <property type="match status" value="1"/>
</dbReference>
<keyword evidence="12 17" id="KW-0539">Nucleus</keyword>
<dbReference type="Pfam" id="PF00104">
    <property type="entry name" value="Hormone_recep"/>
    <property type="match status" value="1"/>
</dbReference>
<evidence type="ECO:0000256" key="4">
    <source>
        <dbReference type="ARBA" id="ARBA00022723"/>
    </source>
</evidence>
<comment type="function">
    <text evidence="13">Orphan nuclear receptor of retinal photoreceptor cells. Transcriptional factor that is an activator of rod development and repressor of cone development. Binds the promoter region of a number of rod- and cone-specific genes, including rhodopsin, M- and S-opsin and rod-specific phosphodiesterase beta subunit. Enhances rhodopsin expression. Represses M- and S-cone opsin expression.</text>
</comment>
<keyword evidence="3" id="KW-1017">Isopeptide bond</keyword>